<dbReference type="AlphaFoldDB" id="A0A1T2L755"/>
<keyword evidence="2" id="KW-1185">Reference proteome</keyword>
<gene>
    <name evidence="1" type="ORF">BOW53_06570</name>
</gene>
<dbReference type="EMBL" id="MPRL01000018">
    <property type="protein sequence ID" value="OOZ40776.1"/>
    <property type="molecule type" value="Genomic_DNA"/>
</dbReference>
<protein>
    <submittedName>
        <fullName evidence="1">Uncharacterized protein</fullName>
    </submittedName>
</protein>
<accession>A0A1T2L755</accession>
<dbReference type="OrthoDB" id="5784678at2"/>
<comment type="caution">
    <text evidence="1">The sequence shown here is derived from an EMBL/GenBank/DDBJ whole genome shotgun (WGS) entry which is preliminary data.</text>
</comment>
<evidence type="ECO:0000313" key="1">
    <source>
        <dbReference type="EMBL" id="OOZ40776.1"/>
    </source>
</evidence>
<sequence>MSDIPLQISSQLVNDVQSVISKADPRAHDPSATMQYLAAIIGIILGNRPATEEEKQAYIDQLSGFIKRVVDDVDGQRQEPAAEE</sequence>
<dbReference type="RefSeq" id="WP_078483287.1">
    <property type="nucleotide sequence ID" value="NZ_MPRL01000018.1"/>
</dbReference>
<proteinExistence type="predicted"/>
<dbReference type="Proteomes" id="UP000191110">
    <property type="component" value="Unassembled WGS sequence"/>
</dbReference>
<organism evidence="1 2">
    <name type="scientific">Solemya pervernicosa gill symbiont</name>
    <dbReference type="NCBI Taxonomy" id="642797"/>
    <lineage>
        <taxon>Bacteria</taxon>
        <taxon>Pseudomonadati</taxon>
        <taxon>Pseudomonadota</taxon>
        <taxon>Gammaproteobacteria</taxon>
        <taxon>sulfur-oxidizing symbionts</taxon>
    </lineage>
</organism>
<evidence type="ECO:0000313" key="2">
    <source>
        <dbReference type="Proteomes" id="UP000191110"/>
    </source>
</evidence>
<reference evidence="1 2" key="1">
    <citation type="submission" date="2016-11" db="EMBL/GenBank/DDBJ databases">
        <title>Mixed transmission modes and dynamic genome evolution in an obligate animal-bacterial symbiosis.</title>
        <authorList>
            <person name="Russell S.L."/>
            <person name="Corbett-Detig R.B."/>
            <person name="Cavanaugh C.M."/>
        </authorList>
    </citation>
    <scope>NUCLEOTIDE SEQUENCE [LARGE SCALE GENOMIC DNA]</scope>
    <source>
        <strain evidence="1">Sveles-Q1</strain>
    </source>
</reference>
<name>A0A1T2L755_9GAMM</name>